<evidence type="ECO:0000313" key="4">
    <source>
        <dbReference type="EMBL" id="AUC21513.1"/>
    </source>
</evidence>
<dbReference type="Gene3D" id="3.20.20.80">
    <property type="entry name" value="Glycosidases"/>
    <property type="match status" value="1"/>
</dbReference>
<evidence type="ECO:0000259" key="3">
    <source>
        <dbReference type="Pfam" id="PF18962"/>
    </source>
</evidence>
<dbReference type="SUPFAM" id="SSF51445">
    <property type="entry name" value="(Trans)glycosidases"/>
    <property type="match status" value="1"/>
</dbReference>
<feature type="domain" description="Secretion system C-terminal sorting" evidence="3">
    <location>
        <begin position="738"/>
        <end position="807"/>
    </location>
</feature>
<feature type="chain" id="PRO_5046376673" description="Secretion system C-terminal sorting domain-containing protein" evidence="2">
    <location>
        <begin position="20"/>
        <end position="809"/>
    </location>
</feature>
<dbReference type="NCBIfam" id="TIGR04183">
    <property type="entry name" value="Por_Secre_tail"/>
    <property type="match status" value="1"/>
</dbReference>
<dbReference type="EMBL" id="CP019336">
    <property type="protein sequence ID" value="AUC21513.1"/>
    <property type="molecule type" value="Genomic_DNA"/>
</dbReference>
<evidence type="ECO:0000256" key="2">
    <source>
        <dbReference type="SAM" id="SignalP"/>
    </source>
</evidence>
<proteinExistence type="predicted"/>
<name>A0ABN5F2E2_9FLAO</name>
<dbReference type="InterPro" id="IPR026444">
    <property type="entry name" value="Secre_tail"/>
</dbReference>
<evidence type="ECO:0000256" key="1">
    <source>
        <dbReference type="ARBA" id="ARBA00022729"/>
    </source>
</evidence>
<protein>
    <recommendedName>
        <fullName evidence="3">Secretion system C-terminal sorting domain-containing protein</fullName>
    </recommendedName>
</protein>
<feature type="signal peptide" evidence="2">
    <location>
        <begin position="1"/>
        <end position="19"/>
    </location>
</feature>
<keyword evidence="1 2" id="KW-0732">Signal</keyword>
<reference evidence="4 5" key="1">
    <citation type="submission" date="2017-02" db="EMBL/GenBank/DDBJ databases">
        <title>Trade-off between light-utilization and light-protection in marine flavobacteria.</title>
        <authorList>
            <person name="Kumagai Y."/>
            <person name="Yoshizawa S."/>
            <person name="Kogure K."/>
            <person name="Iwasaki W."/>
        </authorList>
    </citation>
    <scope>NUCLEOTIDE SEQUENCE [LARGE SCALE GENOMIC DNA]</scope>
    <source>
        <strain evidence="4 5">KCTC 23670</strain>
    </source>
</reference>
<keyword evidence="5" id="KW-1185">Reference proteome</keyword>
<organism evidence="4 5">
    <name type="scientific">Polaribacter sejongensis</name>
    <dbReference type="NCBI Taxonomy" id="985043"/>
    <lineage>
        <taxon>Bacteria</taxon>
        <taxon>Pseudomonadati</taxon>
        <taxon>Bacteroidota</taxon>
        <taxon>Flavobacteriia</taxon>
        <taxon>Flavobacteriales</taxon>
        <taxon>Flavobacteriaceae</taxon>
    </lineage>
</organism>
<sequence>MKAKITFLFFLLFTLTHFAQSNTCDSAVNDTFDGTGALPTEWTEYNTSGDVTVVYGELKFNHSQTMPSAYRTFSAISNNVTFSFDVSASRSYSSCQVTLLSSTGKYVSTIDIGSKSSSIKYATSISAGGVPSGFTDGASKVTLQTNTIYVITANINFTSKTIDYYANGVLMAADVAFLETATNVSKLDIQSLFMYNNNGNFNFDNITLSTTDENRLSLSNAVINAQNLLNSAVIGSAGGEYSQNDYDVFSTTIEAAVVIENNCAASESEINQATADLQTAISNFEASSNPFVQSVSINAQDTKQEILMIGADMERNAAALQDAPNKEEIVDWLIKDIPFNTFRVKYDKTQEMTEGNVDMFGAYGEQVKSMKMILEVNPEIKFFATMKSDYHGYSQGNRNNLPTFIYDYDNTGGNESGSKAYDGVKYGRFLADYVEYMSNNGVPITYLSTSKEWTGVMTASRAKTAIESLISNLAARNIEMPLIIDSGAWSLTGGIKTINTYVSNNVDQYVHAYSAHKYGGNNTWAQYGNALNGVNKMGINDESSHGGGGQTTEDEVPMTNALSWYKDKCNSYAGGIQGELFFEVFMKNNNFNKYYARPIVFTASQNGRRMRSYYIMKKFAESVHDATYVKQTLNNFGDVNSMAFIKDNKLTLWLINSSETTYSDFSININNFGLKQGMTIKQTNWHEAAAITGDEDQVIANADNQFNVGIAPLSLTSFEIDLDDALSTEKALVNRVNIYPNPVSDKLTISDPDTLFKQYIIYNMNGQVMRSGKMTTNKVGVTLHNLSTGIYLLKLDGDTTSETHKIIKK</sequence>
<dbReference type="Gene3D" id="1.20.1270.90">
    <property type="entry name" value="AF1782-like"/>
    <property type="match status" value="1"/>
</dbReference>
<dbReference type="Pfam" id="PF18962">
    <property type="entry name" value="Por_Secre_tail"/>
    <property type="match status" value="1"/>
</dbReference>
<dbReference type="InterPro" id="IPR017853">
    <property type="entry name" value="GH"/>
</dbReference>
<dbReference type="InterPro" id="IPR013780">
    <property type="entry name" value="Glyco_hydro_b"/>
</dbReference>
<dbReference type="RefSeq" id="WP_208890636.1">
    <property type="nucleotide sequence ID" value="NZ_CP019336.1"/>
</dbReference>
<dbReference type="Proteomes" id="UP000232721">
    <property type="component" value="Chromosome"/>
</dbReference>
<accession>A0ABN5F2E2</accession>
<gene>
    <name evidence="4" type="ORF">BTO15_05080</name>
</gene>
<dbReference type="Gene3D" id="2.60.40.1180">
    <property type="entry name" value="Golgi alpha-mannosidase II"/>
    <property type="match status" value="1"/>
</dbReference>
<evidence type="ECO:0000313" key="5">
    <source>
        <dbReference type="Proteomes" id="UP000232721"/>
    </source>
</evidence>